<sequence>MEGLIIIAIHAKEEENLQQHRQQLQVVPSQSKQSINCLCNLIISLRN</sequence>
<accession>A0A2P2ME16</accession>
<protein>
    <submittedName>
        <fullName evidence="1">Uncharacterized protein MANES_17G020100</fullName>
    </submittedName>
</protein>
<reference evidence="1" key="1">
    <citation type="submission" date="2018-02" db="EMBL/GenBank/DDBJ databases">
        <title>Rhizophora mucronata_Transcriptome.</title>
        <authorList>
            <person name="Meera S.P."/>
            <person name="Sreeshan A."/>
            <person name="Augustine A."/>
        </authorList>
    </citation>
    <scope>NUCLEOTIDE SEQUENCE</scope>
    <source>
        <tissue evidence="1">Leaf</tissue>
    </source>
</reference>
<dbReference type="EMBL" id="GGEC01047967">
    <property type="protein sequence ID" value="MBX28451.1"/>
    <property type="molecule type" value="Transcribed_RNA"/>
</dbReference>
<dbReference type="AlphaFoldDB" id="A0A2P2ME16"/>
<name>A0A2P2ME16_RHIMU</name>
<proteinExistence type="predicted"/>
<evidence type="ECO:0000313" key="1">
    <source>
        <dbReference type="EMBL" id="MBX28451.1"/>
    </source>
</evidence>
<organism evidence="1">
    <name type="scientific">Rhizophora mucronata</name>
    <name type="common">Asiatic mangrove</name>
    <dbReference type="NCBI Taxonomy" id="61149"/>
    <lineage>
        <taxon>Eukaryota</taxon>
        <taxon>Viridiplantae</taxon>
        <taxon>Streptophyta</taxon>
        <taxon>Embryophyta</taxon>
        <taxon>Tracheophyta</taxon>
        <taxon>Spermatophyta</taxon>
        <taxon>Magnoliopsida</taxon>
        <taxon>eudicotyledons</taxon>
        <taxon>Gunneridae</taxon>
        <taxon>Pentapetalae</taxon>
        <taxon>rosids</taxon>
        <taxon>fabids</taxon>
        <taxon>Malpighiales</taxon>
        <taxon>Rhizophoraceae</taxon>
        <taxon>Rhizophora</taxon>
    </lineage>
</organism>